<sequence>MQPRKHKKELTLFSRIFYIEKSMLTFELAGASRLGLTSSLCSLPQAETPLITTCRQNAPPAAGYHCPPRRSPGAAVRLHDRQPMVRGQWTHGGPLAELYHDWGQHARLCLVISKRLSVSRFFVQTWKPLFWGDTGSKVVAGAGWNVTGGHELRQKERGSRFPG</sequence>
<evidence type="ECO:0000313" key="2">
    <source>
        <dbReference type="Proteomes" id="UP000010556"/>
    </source>
</evidence>
<gene>
    <name evidence="1" type="ORF">MDA_GLEAN10011957</name>
</gene>
<organism evidence="1 2">
    <name type="scientific">Myotis davidii</name>
    <name type="common">David's myotis</name>
    <dbReference type="NCBI Taxonomy" id="225400"/>
    <lineage>
        <taxon>Eukaryota</taxon>
        <taxon>Metazoa</taxon>
        <taxon>Chordata</taxon>
        <taxon>Craniata</taxon>
        <taxon>Vertebrata</taxon>
        <taxon>Euteleostomi</taxon>
        <taxon>Mammalia</taxon>
        <taxon>Eutheria</taxon>
        <taxon>Laurasiatheria</taxon>
        <taxon>Chiroptera</taxon>
        <taxon>Yangochiroptera</taxon>
        <taxon>Vespertilionidae</taxon>
        <taxon>Myotis</taxon>
    </lineage>
</organism>
<proteinExistence type="predicted"/>
<name>L5LZY0_MYODS</name>
<dbReference type="Proteomes" id="UP000010556">
    <property type="component" value="Unassembled WGS sequence"/>
</dbReference>
<dbReference type="AlphaFoldDB" id="L5LZY0"/>
<protein>
    <submittedName>
        <fullName evidence="1">Uncharacterized protein</fullName>
    </submittedName>
</protein>
<dbReference type="EMBL" id="KB106575">
    <property type="protein sequence ID" value="ELK31008.1"/>
    <property type="molecule type" value="Genomic_DNA"/>
</dbReference>
<accession>L5LZY0</accession>
<reference evidence="2" key="1">
    <citation type="journal article" date="2013" name="Science">
        <title>Comparative analysis of bat genomes provides insight into the evolution of flight and immunity.</title>
        <authorList>
            <person name="Zhang G."/>
            <person name="Cowled C."/>
            <person name="Shi Z."/>
            <person name="Huang Z."/>
            <person name="Bishop-Lilly K.A."/>
            <person name="Fang X."/>
            <person name="Wynne J.W."/>
            <person name="Xiong Z."/>
            <person name="Baker M.L."/>
            <person name="Zhao W."/>
            <person name="Tachedjian M."/>
            <person name="Zhu Y."/>
            <person name="Zhou P."/>
            <person name="Jiang X."/>
            <person name="Ng J."/>
            <person name="Yang L."/>
            <person name="Wu L."/>
            <person name="Xiao J."/>
            <person name="Feng Y."/>
            <person name="Chen Y."/>
            <person name="Sun X."/>
            <person name="Zhang Y."/>
            <person name="Marsh G.A."/>
            <person name="Crameri G."/>
            <person name="Broder C.C."/>
            <person name="Frey K.G."/>
            <person name="Wang L.F."/>
            <person name="Wang J."/>
        </authorList>
    </citation>
    <scope>NUCLEOTIDE SEQUENCE [LARGE SCALE GENOMIC DNA]</scope>
</reference>
<keyword evidence="2" id="KW-1185">Reference proteome</keyword>
<evidence type="ECO:0000313" key="1">
    <source>
        <dbReference type="EMBL" id="ELK31008.1"/>
    </source>
</evidence>